<feature type="transmembrane region" description="Helical" evidence="8">
    <location>
        <begin position="450"/>
        <end position="470"/>
    </location>
</feature>
<evidence type="ECO:0000256" key="7">
    <source>
        <dbReference type="ARBA" id="ARBA00023136"/>
    </source>
</evidence>
<feature type="transmembrane region" description="Helical" evidence="8">
    <location>
        <begin position="249"/>
        <end position="269"/>
    </location>
</feature>
<organism evidence="9 10">
    <name type="scientific">Vibrio ostreicida</name>
    <dbReference type="NCBI Taxonomy" id="526588"/>
    <lineage>
        <taxon>Bacteria</taxon>
        <taxon>Pseudomonadati</taxon>
        <taxon>Pseudomonadota</taxon>
        <taxon>Gammaproteobacteria</taxon>
        <taxon>Vibrionales</taxon>
        <taxon>Vibrionaceae</taxon>
        <taxon>Vibrio</taxon>
    </lineage>
</organism>
<dbReference type="PANTHER" id="PTHR30047">
    <property type="entry name" value="HIGH-AFFINITY CHOLINE TRANSPORT PROTEIN-RELATED"/>
    <property type="match status" value="1"/>
</dbReference>
<feature type="transmembrane region" description="Helical" evidence="8">
    <location>
        <begin position="80"/>
        <end position="104"/>
    </location>
</feature>
<protein>
    <submittedName>
        <fullName evidence="9">BCCT family transporter</fullName>
    </submittedName>
</protein>
<feature type="transmembrane region" description="Helical" evidence="8">
    <location>
        <begin position="49"/>
        <end position="68"/>
    </location>
</feature>
<evidence type="ECO:0000256" key="2">
    <source>
        <dbReference type="ARBA" id="ARBA00005658"/>
    </source>
</evidence>
<name>A0ABT8BWK1_9VIBR</name>
<dbReference type="PANTHER" id="PTHR30047:SF7">
    <property type="entry name" value="HIGH-AFFINITY CHOLINE TRANSPORT PROTEIN"/>
    <property type="match status" value="1"/>
</dbReference>
<feature type="transmembrane region" description="Helical" evidence="8">
    <location>
        <begin position="136"/>
        <end position="155"/>
    </location>
</feature>
<evidence type="ECO:0000313" key="9">
    <source>
        <dbReference type="EMBL" id="MDN3610776.1"/>
    </source>
</evidence>
<feature type="transmembrane region" description="Helical" evidence="8">
    <location>
        <begin position="12"/>
        <end position="29"/>
    </location>
</feature>
<evidence type="ECO:0000256" key="4">
    <source>
        <dbReference type="ARBA" id="ARBA00022475"/>
    </source>
</evidence>
<gene>
    <name evidence="9" type="ORF">QWZ16_13805</name>
</gene>
<evidence type="ECO:0000256" key="8">
    <source>
        <dbReference type="SAM" id="Phobius"/>
    </source>
</evidence>
<evidence type="ECO:0000256" key="3">
    <source>
        <dbReference type="ARBA" id="ARBA00022448"/>
    </source>
</evidence>
<feature type="transmembrane region" description="Helical" evidence="8">
    <location>
        <begin position="388"/>
        <end position="413"/>
    </location>
</feature>
<comment type="similarity">
    <text evidence="2">Belongs to the BCCT transporter (TC 2.A.15) family.</text>
</comment>
<feature type="transmembrane region" description="Helical" evidence="8">
    <location>
        <begin position="176"/>
        <end position="199"/>
    </location>
</feature>
<dbReference type="RefSeq" id="WP_076585752.1">
    <property type="nucleotide sequence ID" value="NZ_JABEYA020000001.1"/>
</dbReference>
<keyword evidence="5 8" id="KW-0812">Transmembrane</keyword>
<comment type="subcellular location">
    <subcellularLocation>
        <location evidence="1">Cell membrane</location>
        <topology evidence="1">Multi-pass membrane protein</topology>
    </subcellularLocation>
</comment>
<evidence type="ECO:0000256" key="6">
    <source>
        <dbReference type="ARBA" id="ARBA00022989"/>
    </source>
</evidence>
<evidence type="ECO:0000256" key="5">
    <source>
        <dbReference type="ARBA" id="ARBA00022692"/>
    </source>
</evidence>
<feature type="transmembrane region" description="Helical" evidence="8">
    <location>
        <begin position="425"/>
        <end position="444"/>
    </location>
</feature>
<keyword evidence="4" id="KW-1003">Cell membrane</keyword>
<accession>A0ABT8BWK1</accession>
<keyword evidence="3" id="KW-0813">Transport</keyword>
<keyword evidence="10" id="KW-1185">Reference proteome</keyword>
<evidence type="ECO:0000313" key="10">
    <source>
        <dbReference type="Proteomes" id="UP001238540"/>
    </source>
</evidence>
<comment type="caution">
    <text evidence="9">The sequence shown here is derived from an EMBL/GenBank/DDBJ whole genome shotgun (WGS) entry which is preliminary data.</text>
</comment>
<keyword evidence="7 8" id="KW-0472">Membrane</keyword>
<dbReference type="Pfam" id="PF02028">
    <property type="entry name" value="BCCT"/>
    <property type="match status" value="1"/>
</dbReference>
<evidence type="ECO:0000256" key="1">
    <source>
        <dbReference type="ARBA" id="ARBA00004651"/>
    </source>
</evidence>
<feature type="transmembrane region" description="Helical" evidence="8">
    <location>
        <begin position="332"/>
        <end position="356"/>
    </location>
</feature>
<dbReference type="InterPro" id="IPR000060">
    <property type="entry name" value="BCCT_transptr"/>
</dbReference>
<keyword evidence="6 8" id="KW-1133">Transmembrane helix</keyword>
<sequence length="485" mass="53241">MKKTTHLPSRLYMFVAAAIAVWVTLLPQFSVYQIAGLTHWVITQFDDQVIVFSTLVFLICVGLSLSPLGKVRLGNEAPEFGFISWVAMLFTTGMGSGLIFWGVAEPVFHLAYLPPVTQINDEKDTALALTYFHWGVHAWSLYALAGLLMGWLAYVKQKPMRVSATFSARHSTWLGVVDLIAVLAILFGIAGVLANTMALVEQGIKSLTGTRADLTNLRIGLTLVMGALFTLSSTLGLEKGIKRLSHFNIALMLALLSFVLVNVNLTGVVERLFSSVQSYALLLPELSLSALQGGEKWSQDWTVIYLIWWIAWAPFVGPFIARISRGRSVRQFLLCTVMIPTMASIIWFSSFAGAVFESHYLDDVMRAVKQDYTQGLFQFFKYLPFTEILSATALLLLLTFVISSSDSAIYAAGMLTGDERTSSKISWSAIVVTMGVALVVINDVDLNKQVAIAGAIPFTLVMLCQLLVVVSDKIVALFKGSRAAH</sequence>
<reference evidence="10" key="1">
    <citation type="journal article" date="2019" name="Int. J. Syst. Evol. Microbiol.">
        <title>The Global Catalogue of Microorganisms (GCM) 10K type strain sequencing project: providing services to taxonomists for standard genome sequencing and annotation.</title>
        <authorList>
            <consortium name="The Broad Institute Genomics Platform"/>
            <consortium name="The Broad Institute Genome Sequencing Center for Infectious Disease"/>
            <person name="Wu L."/>
            <person name="Ma J."/>
        </authorList>
    </citation>
    <scope>NUCLEOTIDE SEQUENCE [LARGE SCALE GENOMIC DNA]</scope>
    <source>
        <strain evidence="10">CECT 7398</strain>
    </source>
</reference>
<feature type="transmembrane region" description="Helical" evidence="8">
    <location>
        <begin position="301"/>
        <end position="320"/>
    </location>
</feature>
<dbReference type="Proteomes" id="UP001238540">
    <property type="component" value="Unassembled WGS sequence"/>
</dbReference>
<proteinExistence type="inferred from homology"/>
<dbReference type="EMBL" id="JAUFQC010000001">
    <property type="protein sequence ID" value="MDN3610776.1"/>
    <property type="molecule type" value="Genomic_DNA"/>
</dbReference>
<feature type="transmembrane region" description="Helical" evidence="8">
    <location>
        <begin position="219"/>
        <end position="237"/>
    </location>
</feature>